<feature type="region of interest" description="Disordered" evidence="1">
    <location>
        <begin position="637"/>
        <end position="701"/>
    </location>
</feature>
<proteinExistence type="predicted"/>
<feature type="compositionally biased region" description="Polar residues" evidence="1">
    <location>
        <begin position="601"/>
        <end position="619"/>
    </location>
</feature>
<feature type="compositionally biased region" description="Polar residues" evidence="1">
    <location>
        <begin position="639"/>
        <end position="652"/>
    </location>
</feature>
<dbReference type="VEuPathDB" id="FungiDB:KLMA_70323"/>
<evidence type="ECO:0000256" key="1">
    <source>
        <dbReference type="SAM" id="MobiDB-lite"/>
    </source>
</evidence>
<feature type="region of interest" description="Disordered" evidence="1">
    <location>
        <begin position="1"/>
        <end position="25"/>
    </location>
</feature>
<organism evidence="2 3">
    <name type="scientific">Kluyveromyces marxianus (strain DMKU3-1042 / BCC 29191 / NBRC 104275)</name>
    <name type="common">Yeast</name>
    <name type="synonym">Candida kefyr</name>
    <dbReference type="NCBI Taxonomy" id="1003335"/>
    <lineage>
        <taxon>Eukaryota</taxon>
        <taxon>Fungi</taxon>
        <taxon>Dikarya</taxon>
        <taxon>Ascomycota</taxon>
        <taxon>Saccharomycotina</taxon>
        <taxon>Saccharomycetes</taxon>
        <taxon>Saccharomycetales</taxon>
        <taxon>Saccharomycetaceae</taxon>
        <taxon>Kluyveromyces</taxon>
    </lineage>
</organism>
<dbReference type="Proteomes" id="UP000065495">
    <property type="component" value="Chromosome 7"/>
</dbReference>
<evidence type="ECO:0000313" key="2">
    <source>
        <dbReference type="EMBL" id="BAO42171.1"/>
    </source>
</evidence>
<feature type="compositionally biased region" description="Low complexity" evidence="1">
    <location>
        <begin position="329"/>
        <end position="350"/>
    </location>
</feature>
<sequence length="827" mass="89160">MANQGTGLQDIKEEEDNVSDFSGNQGIGDRSVIVRELGVDSGGVAVENEPEIESRLLGLGIQDGHDVVASDGRGGEDGTLGEREEELLLPPLPDVETKAALLYQEESLGNLSSISSSSSETLDDISPVLDTKISEQDETSFDLSQALEIPTNSTTGSSLNRSTSTQNIIVSHGGSGQLPSISSPKSALKRRFSNTLLSHALNQEAMLLSTGATTTTTSSSPQIPHTGEFPLHKTSTRSSGHTSTSSMGTGTRNKSRSNSSVVPMLASSSYDNSNAGSASPGPNNNLLSKKQSNGNINVNIYNNNIANTTEVSDKRFTDLKKLSMGRMGNDSWPNSSDISSPSSSSPLDLANNSTHYDELLYKAQTLLSSTNLNGTGTGTGTGVSTSTSTSNSLRNRSRSNSNLNVITNFFTGGGGGGGGNNTNNSGTSNSSALNSPALPPNTLSSEDASDSRSFNSSEINIPKRVPLLRRASSALLRKRSLRNNGTTVATNSESGGDGDGIHGFAVNSPILADTRVASLDLDAIARLESRNKKNLFINTNDSRPTLSTRESTTSLRSGLSPDPNVNRIPSFSSKVKRGFTRIISSGNINNGSRKDSPIDSRMTSSQNDNTPISSNDSISMNFGLETNSVNEFVEEHNGIRNNNMIPRRSSSVQRKRISRTRKMSSHSDSIASERGNSNGNKTGKSQRDRETDESEDGDTDLDMIITDADMEELSKKKPIITITEKFGANNTTPLQQQSNVWFYKASFDEWQSSTNKKPSNASLRKYINVLIEQQTLEDARFQTLEQKLQQSGWVSSQELGYLRQKRVVINRQWAERISFYQNKLEEE</sequence>
<feature type="compositionally biased region" description="Low complexity" evidence="1">
    <location>
        <begin position="236"/>
        <end position="251"/>
    </location>
</feature>
<feature type="compositionally biased region" description="Polar residues" evidence="1">
    <location>
        <begin position="441"/>
        <end position="457"/>
    </location>
</feature>
<feature type="region of interest" description="Disordered" evidence="1">
    <location>
        <begin position="212"/>
        <end position="290"/>
    </location>
</feature>
<dbReference type="RefSeq" id="XP_022677931.1">
    <property type="nucleotide sequence ID" value="XM_022821583.1"/>
</dbReference>
<feature type="region of interest" description="Disordered" evidence="1">
    <location>
        <begin position="538"/>
        <end position="572"/>
    </location>
</feature>
<feature type="compositionally biased region" description="Low complexity" evidence="1">
    <location>
        <begin position="421"/>
        <end position="431"/>
    </location>
</feature>
<feature type="compositionally biased region" description="Low complexity" evidence="1">
    <location>
        <begin position="382"/>
        <end position="410"/>
    </location>
</feature>
<feature type="compositionally biased region" description="Gly residues" evidence="1">
    <location>
        <begin position="411"/>
        <end position="420"/>
    </location>
</feature>
<dbReference type="EMBL" id="AP012219">
    <property type="protein sequence ID" value="BAO42171.1"/>
    <property type="molecule type" value="Genomic_DNA"/>
</dbReference>
<name>W0TH75_KLUMD</name>
<dbReference type="OrthoDB" id="4070760at2759"/>
<reference evidence="2 3" key="1">
    <citation type="journal article" date="2015" name="Biotechnol. Biofuels">
        <title>Genetic basis of the highly efficient yeast Kluyveromyces marxianus: complete genome sequence and transcriptome analyses.</title>
        <authorList>
            <person name="Lertwattanasakul N."/>
            <person name="Kosaka T."/>
            <person name="Hosoyama A."/>
            <person name="Suzuki Y."/>
            <person name="Rodrussamee N."/>
            <person name="Matsutani M."/>
            <person name="Murata M."/>
            <person name="Fujimoto N."/>
            <person name="Suprayogi"/>
            <person name="Tsuchikane K."/>
            <person name="Limtong S."/>
            <person name="Fujita N."/>
            <person name="Yamada M."/>
        </authorList>
    </citation>
    <scope>NUCLEOTIDE SEQUENCE [LARGE SCALE GENOMIC DNA]</scope>
    <source>
        <strain evidence="3">DMKU3-1042 / BCC 29191 / NBRC 104275</strain>
    </source>
</reference>
<feature type="compositionally biased region" description="Basic residues" evidence="1">
    <location>
        <begin position="653"/>
        <end position="664"/>
    </location>
</feature>
<dbReference type="AlphaFoldDB" id="W0TH75"/>
<feature type="compositionally biased region" description="Low complexity" evidence="1">
    <location>
        <begin position="542"/>
        <end position="560"/>
    </location>
</feature>
<feature type="compositionally biased region" description="Acidic residues" evidence="1">
    <location>
        <begin position="691"/>
        <end position="701"/>
    </location>
</feature>
<accession>W0TH75</accession>
<dbReference type="KEGG" id="kmx:KLMA_70323"/>
<feature type="compositionally biased region" description="Polar residues" evidence="1">
    <location>
        <begin position="666"/>
        <end position="683"/>
    </location>
</feature>
<feature type="region of interest" description="Disordered" evidence="1">
    <location>
        <begin position="584"/>
        <end position="619"/>
    </location>
</feature>
<feature type="region of interest" description="Disordered" evidence="1">
    <location>
        <begin position="372"/>
        <end position="457"/>
    </location>
</feature>
<evidence type="ECO:0000313" key="3">
    <source>
        <dbReference type="Proteomes" id="UP000065495"/>
    </source>
</evidence>
<protein>
    <submittedName>
        <fullName evidence="2">Uncharacterized protein YOL036W</fullName>
    </submittedName>
</protein>
<feature type="compositionally biased region" description="Polar residues" evidence="1">
    <location>
        <begin position="256"/>
        <end position="290"/>
    </location>
</feature>
<gene>
    <name evidence="2" type="ORF">KLMA_70323</name>
</gene>
<feature type="region of interest" description="Disordered" evidence="1">
    <location>
        <begin position="326"/>
        <end position="350"/>
    </location>
</feature>
<dbReference type="GeneID" id="34718074"/>